<evidence type="ECO:0000313" key="1">
    <source>
        <dbReference type="EMBL" id="WVX83518.1"/>
    </source>
</evidence>
<dbReference type="RefSeq" id="WP_338452402.1">
    <property type="nucleotide sequence ID" value="NZ_CP137640.1"/>
</dbReference>
<proteinExistence type="predicted"/>
<dbReference type="EMBL" id="CP137640">
    <property type="protein sequence ID" value="WVX83518.1"/>
    <property type="molecule type" value="Genomic_DNA"/>
</dbReference>
<name>A0ABZ2CIY4_9BACI</name>
<accession>A0ABZ2CIY4</accession>
<dbReference type="Pfam" id="PF06949">
    <property type="entry name" value="DUF1292"/>
    <property type="match status" value="1"/>
</dbReference>
<dbReference type="InterPro" id="IPR009711">
    <property type="entry name" value="UPF0473"/>
</dbReference>
<sequence length="85" mass="9664">MENDSLRDLVTVEDESGRQLSYEVDALFEMQGESYALLRNENDTVLMRVEEDEKGQHLVNITNQTEKESLLDAYQIAVDAAPAEE</sequence>
<protein>
    <submittedName>
        <fullName evidence="1">DUF1292 domain-containing protein</fullName>
    </submittedName>
</protein>
<organism evidence="1 2">
    <name type="scientific">Niallia oryzisoli</name>
    <dbReference type="NCBI Taxonomy" id="1737571"/>
    <lineage>
        <taxon>Bacteria</taxon>
        <taxon>Bacillati</taxon>
        <taxon>Bacillota</taxon>
        <taxon>Bacilli</taxon>
        <taxon>Bacillales</taxon>
        <taxon>Bacillaceae</taxon>
        <taxon>Niallia</taxon>
    </lineage>
</organism>
<dbReference type="Proteomes" id="UP001357223">
    <property type="component" value="Chromosome"/>
</dbReference>
<keyword evidence="2" id="KW-1185">Reference proteome</keyword>
<evidence type="ECO:0000313" key="2">
    <source>
        <dbReference type="Proteomes" id="UP001357223"/>
    </source>
</evidence>
<reference evidence="1 2" key="1">
    <citation type="submission" date="2023-10" db="EMBL/GenBank/DDBJ databases">
        <title>Niallia locisalis sp.nov. isolated from a salt pond sample.</title>
        <authorList>
            <person name="Li X.-J."/>
            <person name="Dong L."/>
        </authorList>
    </citation>
    <scope>NUCLEOTIDE SEQUENCE [LARGE SCALE GENOMIC DNA]</scope>
    <source>
        <strain evidence="1 2">DSM 29761</strain>
    </source>
</reference>
<gene>
    <name evidence="1" type="ORF">R4Z09_11245</name>
</gene>